<proteinExistence type="inferred from homology"/>
<dbReference type="NCBIfam" id="TIGR00496">
    <property type="entry name" value="frr"/>
    <property type="match status" value="1"/>
</dbReference>
<dbReference type="Pfam" id="PF01765">
    <property type="entry name" value="RRF"/>
    <property type="match status" value="1"/>
</dbReference>
<evidence type="ECO:0000256" key="5">
    <source>
        <dbReference type="ARBA" id="ARBA00025050"/>
    </source>
</evidence>
<dbReference type="PANTHER" id="PTHR20982:SF3">
    <property type="entry name" value="MITOCHONDRIAL RIBOSOME RECYCLING FACTOR PSEUDO 1"/>
    <property type="match status" value="1"/>
</dbReference>
<dbReference type="FunFam" id="3.30.1360.40:FF:000001">
    <property type="entry name" value="Ribosome-recycling factor"/>
    <property type="match status" value="1"/>
</dbReference>
<sequence>MADFSEIKSDSKSRMDKTIETLRGDFGSLRAGRAHVSLLDGIMVEAYGSMTPLSQVGTVSVPDPRTLSISIWDRSLAKAVDKALRESDLGLNPASDGQLIRIPIPPLSEERRKELVKIAGKYAEQNKVAIRNIRRDALDDVKKLKKDNQISEDEEKRFENEIQKLTDESIKKIEEMLSAKEKDILQV</sequence>
<keyword evidence="4 6" id="KW-0648">Protein biosynthesis</keyword>
<feature type="coiled-coil region" evidence="7">
    <location>
        <begin position="134"/>
        <end position="168"/>
    </location>
</feature>
<reference evidence="9" key="2">
    <citation type="journal article" date="2021" name="PeerJ">
        <title>Extensive microbial diversity within the chicken gut microbiome revealed by metagenomics and culture.</title>
        <authorList>
            <person name="Gilroy R."/>
            <person name="Ravi A."/>
            <person name="Getino M."/>
            <person name="Pursley I."/>
            <person name="Horton D.L."/>
            <person name="Alikhan N.F."/>
            <person name="Baker D."/>
            <person name="Gharbi K."/>
            <person name="Hall N."/>
            <person name="Watson M."/>
            <person name="Adriaenssens E.M."/>
            <person name="Foster-Nyarko E."/>
            <person name="Jarju S."/>
            <person name="Secka A."/>
            <person name="Antonio M."/>
            <person name="Oren A."/>
            <person name="Chaudhuri R.R."/>
            <person name="La Ragione R."/>
            <person name="Hildebrand F."/>
            <person name="Pallen M.J."/>
        </authorList>
    </citation>
    <scope>NUCLEOTIDE SEQUENCE</scope>
    <source>
        <strain evidence="9">ChiW3-316</strain>
    </source>
</reference>
<dbReference type="FunFam" id="1.10.132.20:FF:000001">
    <property type="entry name" value="Ribosome-recycling factor"/>
    <property type="match status" value="1"/>
</dbReference>
<evidence type="ECO:0000256" key="6">
    <source>
        <dbReference type="HAMAP-Rule" id="MF_00040"/>
    </source>
</evidence>
<dbReference type="InterPro" id="IPR023584">
    <property type="entry name" value="Ribosome_recyc_fac_dom"/>
</dbReference>
<keyword evidence="3 6" id="KW-0963">Cytoplasm</keyword>
<dbReference type="GO" id="GO:0043023">
    <property type="term" value="F:ribosomal large subunit binding"/>
    <property type="evidence" value="ECO:0007669"/>
    <property type="project" value="TreeGrafter"/>
</dbReference>
<dbReference type="EMBL" id="DVNC01000050">
    <property type="protein sequence ID" value="HIU53890.1"/>
    <property type="molecule type" value="Genomic_DNA"/>
</dbReference>
<feature type="domain" description="Ribosome recycling factor" evidence="8">
    <location>
        <begin position="23"/>
        <end position="185"/>
    </location>
</feature>
<comment type="caution">
    <text evidence="9">The sequence shown here is derived from an EMBL/GenBank/DDBJ whole genome shotgun (WGS) entry which is preliminary data.</text>
</comment>
<name>A0A9D1M4X2_9PROT</name>
<evidence type="ECO:0000313" key="9">
    <source>
        <dbReference type="EMBL" id="HIU53890.1"/>
    </source>
</evidence>
<comment type="similarity">
    <text evidence="2 6">Belongs to the RRF family.</text>
</comment>
<dbReference type="GO" id="GO:0002184">
    <property type="term" value="P:cytoplasmic translational termination"/>
    <property type="evidence" value="ECO:0007669"/>
    <property type="project" value="TreeGrafter"/>
</dbReference>
<dbReference type="AlphaFoldDB" id="A0A9D1M4X2"/>
<dbReference type="SUPFAM" id="SSF55194">
    <property type="entry name" value="Ribosome recycling factor, RRF"/>
    <property type="match status" value="1"/>
</dbReference>
<keyword evidence="7" id="KW-0175">Coiled coil</keyword>
<comment type="function">
    <text evidence="5 6">Responsible for the release of ribosomes from messenger RNA at the termination of protein biosynthesis. May increase the efficiency of translation by recycling ribosomes from one round of translation to another.</text>
</comment>
<gene>
    <name evidence="6 9" type="primary">frr</name>
    <name evidence="9" type="ORF">IAD20_07405</name>
</gene>
<reference evidence="9" key="1">
    <citation type="submission" date="2020-10" db="EMBL/GenBank/DDBJ databases">
        <authorList>
            <person name="Gilroy R."/>
        </authorList>
    </citation>
    <scope>NUCLEOTIDE SEQUENCE</scope>
    <source>
        <strain evidence="9">ChiW3-316</strain>
    </source>
</reference>
<dbReference type="CDD" id="cd00520">
    <property type="entry name" value="RRF"/>
    <property type="match status" value="1"/>
</dbReference>
<comment type="subcellular location">
    <subcellularLocation>
        <location evidence="1 6">Cytoplasm</location>
    </subcellularLocation>
</comment>
<protein>
    <recommendedName>
        <fullName evidence="6">Ribosome-recycling factor</fullName>
        <shortName evidence="6">RRF</shortName>
    </recommendedName>
    <alternativeName>
        <fullName evidence="6">Ribosome-releasing factor</fullName>
    </alternativeName>
</protein>
<evidence type="ECO:0000256" key="7">
    <source>
        <dbReference type="SAM" id="Coils"/>
    </source>
</evidence>
<dbReference type="InterPro" id="IPR036191">
    <property type="entry name" value="RRF_sf"/>
</dbReference>
<dbReference type="HAMAP" id="MF_00040">
    <property type="entry name" value="RRF"/>
    <property type="match status" value="1"/>
</dbReference>
<dbReference type="Gene3D" id="3.30.1360.40">
    <property type="match status" value="1"/>
</dbReference>
<evidence type="ECO:0000256" key="3">
    <source>
        <dbReference type="ARBA" id="ARBA00022490"/>
    </source>
</evidence>
<evidence type="ECO:0000256" key="2">
    <source>
        <dbReference type="ARBA" id="ARBA00005912"/>
    </source>
</evidence>
<accession>A0A9D1M4X2</accession>
<dbReference type="Gene3D" id="1.10.132.20">
    <property type="entry name" value="Ribosome-recycling factor"/>
    <property type="match status" value="1"/>
</dbReference>
<dbReference type="PANTHER" id="PTHR20982">
    <property type="entry name" value="RIBOSOME RECYCLING FACTOR"/>
    <property type="match status" value="1"/>
</dbReference>
<evidence type="ECO:0000259" key="8">
    <source>
        <dbReference type="Pfam" id="PF01765"/>
    </source>
</evidence>
<organism evidence="9 10">
    <name type="scientific">Candidatus Scatocola faecipullorum</name>
    <dbReference type="NCBI Taxonomy" id="2840917"/>
    <lineage>
        <taxon>Bacteria</taxon>
        <taxon>Pseudomonadati</taxon>
        <taxon>Pseudomonadota</taxon>
        <taxon>Alphaproteobacteria</taxon>
        <taxon>Rhodospirillales</taxon>
        <taxon>Rhodospirillaceae</taxon>
        <taxon>Rhodospirillaceae incertae sedis</taxon>
        <taxon>Candidatus Scatocola</taxon>
    </lineage>
</organism>
<evidence type="ECO:0000313" key="10">
    <source>
        <dbReference type="Proteomes" id="UP000824107"/>
    </source>
</evidence>
<evidence type="ECO:0000256" key="4">
    <source>
        <dbReference type="ARBA" id="ARBA00022917"/>
    </source>
</evidence>
<evidence type="ECO:0000256" key="1">
    <source>
        <dbReference type="ARBA" id="ARBA00004496"/>
    </source>
</evidence>
<dbReference type="GO" id="GO:0005829">
    <property type="term" value="C:cytosol"/>
    <property type="evidence" value="ECO:0007669"/>
    <property type="project" value="GOC"/>
</dbReference>
<dbReference type="Proteomes" id="UP000824107">
    <property type="component" value="Unassembled WGS sequence"/>
</dbReference>
<dbReference type="InterPro" id="IPR002661">
    <property type="entry name" value="Ribosome_recyc_fac"/>
</dbReference>